<evidence type="ECO:0000313" key="2">
    <source>
        <dbReference type="Proteomes" id="UP000318538"/>
    </source>
</evidence>
<sequence length="103" mass="11166">MVAGFAQRPNLDGAVPGLDAGVPGLGPTWIATDACPDSLFTFPDFASTQVFKCMQGMIPVERQDLTWLVDTSVSPETWSPETWLPKTWSAVIAGNRAWSRILA</sequence>
<proteinExistence type="predicted"/>
<dbReference type="EMBL" id="CP036525">
    <property type="protein sequence ID" value="QDT02836.1"/>
    <property type="molecule type" value="Genomic_DNA"/>
</dbReference>
<accession>A0A517N6R2</accession>
<protein>
    <submittedName>
        <fullName evidence="1">Uncharacterized protein</fullName>
    </submittedName>
</protein>
<dbReference type="KEGG" id="rlc:K227x_12150"/>
<reference evidence="1 2" key="1">
    <citation type="submission" date="2019-02" db="EMBL/GenBank/DDBJ databases">
        <title>Deep-cultivation of Planctomycetes and their phenomic and genomic characterization uncovers novel biology.</title>
        <authorList>
            <person name="Wiegand S."/>
            <person name="Jogler M."/>
            <person name="Boedeker C."/>
            <person name="Pinto D."/>
            <person name="Vollmers J."/>
            <person name="Rivas-Marin E."/>
            <person name="Kohn T."/>
            <person name="Peeters S.H."/>
            <person name="Heuer A."/>
            <person name="Rast P."/>
            <person name="Oberbeckmann S."/>
            <person name="Bunk B."/>
            <person name="Jeske O."/>
            <person name="Meyerdierks A."/>
            <person name="Storesund J.E."/>
            <person name="Kallscheuer N."/>
            <person name="Luecker S."/>
            <person name="Lage O.M."/>
            <person name="Pohl T."/>
            <person name="Merkel B.J."/>
            <person name="Hornburger P."/>
            <person name="Mueller R.-W."/>
            <person name="Bruemmer F."/>
            <person name="Labrenz M."/>
            <person name="Spormann A.M."/>
            <person name="Op den Camp H."/>
            <person name="Overmann J."/>
            <person name="Amann R."/>
            <person name="Jetten M.S.M."/>
            <person name="Mascher T."/>
            <person name="Medema M.H."/>
            <person name="Devos D.P."/>
            <person name="Kaster A.-K."/>
            <person name="Ovreas L."/>
            <person name="Rohde M."/>
            <person name="Galperin M.Y."/>
            <person name="Jogler C."/>
        </authorList>
    </citation>
    <scope>NUCLEOTIDE SEQUENCE [LARGE SCALE GENOMIC DNA]</scope>
    <source>
        <strain evidence="1 2">K22_7</strain>
    </source>
</reference>
<gene>
    <name evidence="1" type="ORF">K227x_12150</name>
</gene>
<name>A0A517N6R2_9BACT</name>
<evidence type="ECO:0000313" key="1">
    <source>
        <dbReference type="EMBL" id="QDT02836.1"/>
    </source>
</evidence>
<dbReference type="AlphaFoldDB" id="A0A517N6R2"/>
<keyword evidence="2" id="KW-1185">Reference proteome</keyword>
<organism evidence="1 2">
    <name type="scientific">Rubripirellula lacrimiformis</name>
    <dbReference type="NCBI Taxonomy" id="1930273"/>
    <lineage>
        <taxon>Bacteria</taxon>
        <taxon>Pseudomonadati</taxon>
        <taxon>Planctomycetota</taxon>
        <taxon>Planctomycetia</taxon>
        <taxon>Pirellulales</taxon>
        <taxon>Pirellulaceae</taxon>
        <taxon>Rubripirellula</taxon>
    </lineage>
</organism>
<dbReference type="Proteomes" id="UP000318538">
    <property type="component" value="Chromosome"/>
</dbReference>